<evidence type="ECO:0000313" key="2">
    <source>
        <dbReference type="EMBL" id="GCE32091.1"/>
    </source>
</evidence>
<reference evidence="3" key="1">
    <citation type="submission" date="2018-12" db="EMBL/GenBank/DDBJ databases">
        <title>Tengunoibacter tsumagoiensis gen. nov., sp. nov., Dictyobacter kobayashii sp. nov., D. alpinus sp. nov., and D. joshuensis sp. nov. and description of Dictyobacteraceae fam. nov. within the order Ktedonobacterales isolated from Tengu-no-mugimeshi.</title>
        <authorList>
            <person name="Wang C.M."/>
            <person name="Zheng Y."/>
            <person name="Sakai Y."/>
            <person name="Toyoda A."/>
            <person name="Minakuchi Y."/>
            <person name="Abe K."/>
            <person name="Yokota A."/>
            <person name="Yabe S."/>
        </authorList>
    </citation>
    <scope>NUCLEOTIDE SEQUENCE [LARGE SCALE GENOMIC DNA]</scope>
    <source>
        <strain evidence="3">Uno16</strain>
    </source>
</reference>
<dbReference type="Gene3D" id="3.40.50.620">
    <property type="entry name" value="HUPs"/>
    <property type="match status" value="1"/>
</dbReference>
<dbReference type="PANTHER" id="PTHR43196">
    <property type="entry name" value="SULFATE ADENYLYLTRANSFERASE SUBUNIT 2"/>
    <property type="match status" value="1"/>
</dbReference>
<dbReference type="PANTHER" id="PTHR43196:SF2">
    <property type="entry name" value="PHOSPHOADENOSINE PHOSPHOSULFATE REDUCTASE"/>
    <property type="match status" value="1"/>
</dbReference>
<dbReference type="RefSeq" id="WP_126632092.1">
    <property type="nucleotide sequence ID" value="NZ_BIFT01000003.1"/>
</dbReference>
<organism evidence="2 3">
    <name type="scientific">Dictyobacter alpinus</name>
    <dbReference type="NCBI Taxonomy" id="2014873"/>
    <lineage>
        <taxon>Bacteria</taxon>
        <taxon>Bacillati</taxon>
        <taxon>Chloroflexota</taxon>
        <taxon>Ktedonobacteria</taxon>
        <taxon>Ktedonobacterales</taxon>
        <taxon>Dictyobacteraceae</taxon>
        <taxon>Dictyobacter</taxon>
    </lineage>
</organism>
<dbReference type="GO" id="GO:0003824">
    <property type="term" value="F:catalytic activity"/>
    <property type="evidence" value="ECO:0007669"/>
    <property type="project" value="InterPro"/>
</dbReference>
<dbReference type="Pfam" id="PF01507">
    <property type="entry name" value="PAPS_reduct"/>
    <property type="match status" value="1"/>
</dbReference>
<comment type="caution">
    <text evidence="2">The sequence shown here is derived from an EMBL/GenBank/DDBJ whole genome shotgun (WGS) entry which is preliminary data.</text>
</comment>
<feature type="domain" description="Phosphoadenosine phosphosulphate reductase" evidence="1">
    <location>
        <begin position="148"/>
        <end position="226"/>
    </location>
</feature>
<proteinExistence type="predicted"/>
<dbReference type="InterPro" id="IPR002500">
    <property type="entry name" value="PAPS_reduct_dom"/>
</dbReference>
<dbReference type="Proteomes" id="UP000287171">
    <property type="component" value="Unassembled WGS sequence"/>
</dbReference>
<sequence length="375" mass="42806">MSWPGLSTDHTVADLIERQMPIAACLSGGIDGATAAAYAVNDVRAQGYRGPIIGIHSDLGRVEHLDSLPQCQRLCDHLDIELVVVRRQSGDMMDRWLQRWRDNLERYAQLLCVKVILPWSTASMRFCTAELKTAIICRELVQRFPNQTILQILGIRWDESPDRAKAPICAPQPKLFSKTQGTSGYSWNPILPWEKEQCFEYHRAHGIPIHEAYEQGMSRVSCVFCILAKLADLIAATTNPAYHDLYREMVMLEIVSTFSFQSARWLGDVAPHLLSEEMQWGLTEAKRKAALRTAAEKRIPTHLHYTRNWPTAMPTWEEAEMLAAVRCEIAEIMGITIGYTKPDAIRDRYSQLMEEKIRRDEEKARAEARRTLRVA</sequence>
<accession>A0A402BL71</accession>
<dbReference type="OrthoDB" id="9794018at2"/>
<name>A0A402BL71_9CHLR</name>
<dbReference type="InterPro" id="IPR050128">
    <property type="entry name" value="Sulfate_adenylyltrnsfr_sub2"/>
</dbReference>
<dbReference type="SUPFAM" id="SSF52402">
    <property type="entry name" value="Adenine nucleotide alpha hydrolases-like"/>
    <property type="match status" value="1"/>
</dbReference>
<protein>
    <recommendedName>
        <fullName evidence="1">Phosphoadenosine phosphosulphate reductase domain-containing protein</fullName>
    </recommendedName>
</protein>
<keyword evidence="3" id="KW-1185">Reference proteome</keyword>
<evidence type="ECO:0000313" key="3">
    <source>
        <dbReference type="Proteomes" id="UP000287171"/>
    </source>
</evidence>
<dbReference type="AlphaFoldDB" id="A0A402BL71"/>
<dbReference type="EMBL" id="BIFT01000003">
    <property type="protein sequence ID" value="GCE32091.1"/>
    <property type="molecule type" value="Genomic_DNA"/>
</dbReference>
<gene>
    <name evidence="2" type="ORF">KDA_75750</name>
</gene>
<evidence type="ECO:0000259" key="1">
    <source>
        <dbReference type="Pfam" id="PF01507"/>
    </source>
</evidence>
<dbReference type="InterPro" id="IPR014729">
    <property type="entry name" value="Rossmann-like_a/b/a_fold"/>
</dbReference>